<dbReference type="STRING" id="29139.ENSVURP00010011602"/>
<dbReference type="Pfam" id="PF07491">
    <property type="entry name" value="PPI_Ypi1"/>
    <property type="match status" value="1"/>
</dbReference>
<reference evidence="7" key="2">
    <citation type="submission" date="2025-08" db="UniProtKB">
        <authorList>
            <consortium name="Ensembl"/>
        </authorList>
    </citation>
    <scope>IDENTIFICATION</scope>
</reference>
<reference evidence="8" key="1">
    <citation type="submission" date="2018-12" db="EMBL/GenBank/DDBJ databases">
        <authorList>
            <person name="Yazar S."/>
        </authorList>
    </citation>
    <scope>NUCLEOTIDE SEQUENCE [LARGE SCALE GENOMIC DNA]</scope>
</reference>
<comment type="function">
    <text evidence="5">Atypical E3 ubiquitin-protein ligase which ubiquitinates TLR2 at 'Lys-754' leading to its degradation by the proteasome. Plays a role in regulating inflammatory cytokine release and gram-positive bacterial clearance by functioning, in part, through the ubiquitination and degradation of TLR2. Inhibitor of protein phosphatase 1.</text>
</comment>
<keyword evidence="3" id="KW-0650">Protein phosphatase inhibitor</keyword>
<evidence type="ECO:0000256" key="1">
    <source>
        <dbReference type="ARBA" id="ARBA00011596"/>
    </source>
</evidence>
<evidence type="ECO:0000256" key="4">
    <source>
        <dbReference type="ARBA" id="ARBA00031039"/>
    </source>
</evidence>
<dbReference type="Proteomes" id="UP000314987">
    <property type="component" value="Unassembled WGS sequence"/>
</dbReference>
<reference evidence="7" key="3">
    <citation type="submission" date="2025-09" db="UniProtKB">
        <authorList>
            <consortium name="Ensembl"/>
        </authorList>
    </citation>
    <scope>IDENTIFICATION</scope>
</reference>
<dbReference type="GeneTree" id="ENSGT00390000001153"/>
<evidence type="ECO:0000256" key="2">
    <source>
        <dbReference type="ARBA" id="ARBA00021994"/>
    </source>
</evidence>
<evidence type="ECO:0000256" key="3">
    <source>
        <dbReference type="ARBA" id="ARBA00023272"/>
    </source>
</evidence>
<dbReference type="GO" id="GO:0008157">
    <property type="term" value="F:protein phosphatase 1 binding"/>
    <property type="evidence" value="ECO:0007669"/>
    <property type="project" value="TreeGrafter"/>
</dbReference>
<proteinExistence type="predicted"/>
<dbReference type="Ensembl" id="ENSVURT00010013169.1">
    <property type="protein sequence ID" value="ENSVURP00010011602.1"/>
    <property type="gene ID" value="ENSVURG00010008948.1"/>
</dbReference>
<evidence type="ECO:0000313" key="8">
    <source>
        <dbReference type="Proteomes" id="UP000314987"/>
    </source>
</evidence>
<feature type="compositionally biased region" description="Low complexity" evidence="6">
    <location>
        <begin position="13"/>
        <end position="22"/>
    </location>
</feature>
<dbReference type="PANTHER" id="PTHR20835">
    <property type="entry name" value="E3 UBIQUITIN-PROTEIN LIGASE PPP1R11-RELATED"/>
    <property type="match status" value="1"/>
</dbReference>
<feature type="compositionally biased region" description="Basic and acidic residues" evidence="6">
    <location>
        <begin position="1"/>
        <end position="12"/>
    </location>
</feature>
<dbReference type="AlphaFoldDB" id="A0A4X2KR33"/>
<accession>A0A4X2KR33</accession>
<dbReference type="GO" id="GO:0004865">
    <property type="term" value="F:protein serine/threonine phosphatase inhibitor activity"/>
    <property type="evidence" value="ECO:0007669"/>
    <property type="project" value="InterPro"/>
</dbReference>
<sequence>MAETKAGRKETISESSVTVTTEANRSVTFKLRKPKPDKKVEWTTDTVDNEHLGRRSSKCCCIYKEPRAFGESSTESEDEHDESCGHTHCIRGHRKGQRGPTTGRPPAALTLLADPSQASPDPVQP</sequence>
<feature type="region of interest" description="Disordered" evidence="6">
    <location>
        <begin position="1"/>
        <end position="30"/>
    </location>
</feature>
<feature type="region of interest" description="Disordered" evidence="6">
    <location>
        <begin position="69"/>
        <end position="125"/>
    </location>
</feature>
<evidence type="ECO:0000313" key="7">
    <source>
        <dbReference type="Ensembl" id="ENSVURP00010011602.1"/>
    </source>
</evidence>
<organism evidence="7 8">
    <name type="scientific">Vombatus ursinus</name>
    <name type="common">Common wombat</name>
    <dbReference type="NCBI Taxonomy" id="29139"/>
    <lineage>
        <taxon>Eukaryota</taxon>
        <taxon>Metazoa</taxon>
        <taxon>Chordata</taxon>
        <taxon>Craniata</taxon>
        <taxon>Vertebrata</taxon>
        <taxon>Euteleostomi</taxon>
        <taxon>Mammalia</taxon>
        <taxon>Metatheria</taxon>
        <taxon>Diprotodontia</taxon>
        <taxon>Vombatidae</taxon>
        <taxon>Vombatus</taxon>
    </lineage>
</organism>
<dbReference type="PANTHER" id="PTHR20835:SF0">
    <property type="entry name" value="E3 UBIQUITIN-PROTEIN LIGASE PPP1R11"/>
    <property type="match status" value="1"/>
</dbReference>
<name>A0A4X2KR33_VOMUR</name>
<keyword evidence="8" id="KW-1185">Reference proteome</keyword>
<dbReference type="OMA" id="DEHDESC"/>
<evidence type="ECO:0000256" key="5">
    <source>
        <dbReference type="ARBA" id="ARBA00046184"/>
    </source>
</evidence>
<dbReference type="InterPro" id="IPR011107">
    <property type="entry name" value="PPI_Ypi1"/>
</dbReference>
<feature type="compositionally biased region" description="Basic residues" evidence="6">
    <location>
        <begin position="88"/>
        <end position="97"/>
    </location>
</feature>
<gene>
    <name evidence="7" type="primary">LOC114023556</name>
</gene>
<protein>
    <recommendedName>
        <fullName evidence="2">E3 ubiquitin-protein ligase PPP1R11</fullName>
    </recommendedName>
    <alternativeName>
        <fullName evidence="4">Protein phosphatase 1 regulatory subunit 11</fullName>
    </alternativeName>
</protein>
<comment type="subunit">
    <text evidence="1">Interacts with TLR2 and UBE2D2.</text>
</comment>
<dbReference type="GO" id="GO:0005634">
    <property type="term" value="C:nucleus"/>
    <property type="evidence" value="ECO:0007669"/>
    <property type="project" value="TreeGrafter"/>
</dbReference>
<evidence type="ECO:0000256" key="6">
    <source>
        <dbReference type="SAM" id="MobiDB-lite"/>
    </source>
</evidence>